<dbReference type="RefSeq" id="WP_117527833.1">
    <property type="nucleotide sequence ID" value="NZ_JAQDKA010000012.1"/>
</dbReference>
<accession>A0A3E2TPD7</accession>
<evidence type="ECO:0000313" key="2">
    <source>
        <dbReference type="Proteomes" id="UP000260773"/>
    </source>
</evidence>
<dbReference type="EMBL" id="QVEP01000011">
    <property type="protein sequence ID" value="RGB80400.1"/>
    <property type="molecule type" value="Genomic_DNA"/>
</dbReference>
<organism evidence="1 2">
    <name type="scientific">Coprococcus catus</name>
    <dbReference type="NCBI Taxonomy" id="116085"/>
    <lineage>
        <taxon>Bacteria</taxon>
        <taxon>Bacillati</taxon>
        <taxon>Bacillota</taxon>
        <taxon>Clostridia</taxon>
        <taxon>Lachnospirales</taxon>
        <taxon>Lachnospiraceae</taxon>
        <taxon>Coprococcus</taxon>
    </lineage>
</organism>
<dbReference type="AlphaFoldDB" id="A0A3E2TPD7"/>
<dbReference type="Proteomes" id="UP000260773">
    <property type="component" value="Unassembled WGS sequence"/>
</dbReference>
<gene>
    <name evidence="1" type="ORF">DW070_06380</name>
</gene>
<sequence>MNLITMVPATARFIAQMRGMRRHIVENNVTEFAVFQNWCDENNERWAEALDSGCAIAIEKFIADWNGRADANRWKHAAQPDDNIWDNELK</sequence>
<name>A0A3E2TPD7_9FIRM</name>
<reference evidence="1 2" key="1">
    <citation type="submission" date="2018-08" db="EMBL/GenBank/DDBJ databases">
        <title>A genome reference for cultivated species of the human gut microbiota.</title>
        <authorList>
            <person name="Zou Y."/>
            <person name="Xue W."/>
            <person name="Luo G."/>
        </authorList>
    </citation>
    <scope>NUCLEOTIDE SEQUENCE [LARGE SCALE GENOMIC DNA]</scope>
    <source>
        <strain evidence="1 2">AF45-17</strain>
    </source>
</reference>
<proteinExistence type="predicted"/>
<evidence type="ECO:0000313" key="1">
    <source>
        <dbReference type="EMBL" id="RGB80400.1"/>
    </source>
</evidence>
<comment type="caution">
    <text evidence="1">The sequence shown here is derived from an EMBL/GenBank/DDBJ whole genome shotgun (WGS) entry which is preliminary data.</text>
</comment>
<protein>
    <submittedName>
        <fullName evidence="1">Uncharacterized protein</fullName>
    </submittedName>
</protein>